<evidence type="ECO:0000313" key="8">
    <source>
        <dbReference type="Proteomes" id="UP000534294"/>
    </source>
</evidence>
<keyword evidence="3" id="KW-1133">Transmembrane helix</keyword>
<reference evidence="7 8" key="1">
    <citation type="submission" date="2020-08" db="EMBL/GenBank/DDBJ databases">
        <title>Genomic Encyclopedia of Type Strains, Phase IV (KMG-IV): sequencing the most valuable type-strain genomes for metagenomic binning, comparative biology and taxonomic classification.</title>
        <authorList>
            <person name="Goeker M."/>
        </authorList>
    </citation>
    <scope>NUCLEOTIDE SEQUENCE [LARGE SCALE GENOMIC DNA]</scope>
    <source>
        <strain evidence="7 8">DSM 12251</strain>
    </source>
</reference>
<dbReference type="GO" id="GO:0009306">
    <property type="term" value="P:protein secretion"/>
    <property type="evidence" value="ECO:0007669"/>
    <property type="project" value="InterPro"/>
</dbReference>
<name>A0A7W7YK24_9BACT</name>
<dbReference type="GO" id="GO:0005886">
    <property type="term" value="C:plasma membrane"/>
    <property type="evidence" value="ECO:0007669"/>
    <property type="project" value="InterPro"/>
</dbReference>
<dbReference type="EMBL" id="JACHIF010000002">
    <property type="protein sequence ID" value="MBB5037335.1"/>
    <property type="molecule type" value="Genomic_DNA"/>
</dbReference>
<comment type="subcellular location">
    <subcellularLocation>
        <location evidence="1">Membrane</location>
        <topology evidence="1">Single-pass membrane protein</topology>
    </subcellularLocation>
</comment>
<feature type="region of interest" description="Disordered" evidence="5">
    <location>
        <begin position="1252"/>
        <end position="1286"/>
    </location>
</feature>
<protein>
    <recommendedName>
        <fullName evidence="6">Translocation and assembly module TamB C-terminal domain-containing protein</fullName>
    </recommendedName>
</protein>
<dbReference type="PANTHER" id="PTHR36985">
    <property type="entry name" value="TRANSLOCATION AND ASSEMBLY MODULE SUBUNIT TAMB"/>
    <property type="match status" value="1"/>
</dbReference>
<proteinExistence type="predicted"/>
<evidence type="ECO:0000256" key="4">
    <source>
        <dbReference type="ARBA" id="ARBA00023136"/>
    </source>
</evidence>
<dbReference type="PANTHER" id="PTHR36985:SF1">
    <property type="entry name" value="TRANSLOCATION AND ASSEMBLY MODULE SUBUNIT TAMB"/>
    <property type="match status" value="1"/>
</dbReference>
<keyword evidence="2" id="KW-0812">Transmembrane</keyword>
<organism evidence="7 8">
    <name type="scientific">Prosthecobacter dejongeii</name>
    <dbReference type="NCBI Taxonomy" id="48465"/>
    <lineage>
        <taxon>Bacteria</taxon>
        <taxon>Pseudomonadati</taxon>
        <taxon>Verrucomicrobiota</taxon>
        <taxon>Verrucomicrobiia</taxon>
        <taxon>Verrucomicrobiales</taxon>
        <taxon>Verrucomicrobiaceae</taxon>
        <taxon>Prosthecobacter</taxon>
    </lineage>
</organism>
<dbReference type="Proteomes" id="UP000534294">
    <property type="component" value="Unassembled WGS sequence"/>
</dbReference>
<evidence type="ECO:0000256" key="5">
    <source>
        <dbReference type="SAM" id="MobiDB-lite"/>
    </source>
</evidence>
<evidence type="ECO:0000313" key="7">
    <source>
        <dbReference type="EMBL" id="MBB5037335.1"/>
    </source>
</evidence>
<sequence>MITFLLLLVGVAVFHRPLLLSLIRWAGPKAAHKLDLPLSWAVDGSLWNDLKITSLETGGGPEHWLPKARIGEFAADYDWRALAHGDYENSVKRIKLHDVEAEADLRRLPQSQPKDKPPAPNQKSDAMPPIVWPRTVDIKNINAEVTLGDGRKLILRGLTLQMGEGMPGVFECREFSQEPGHVKLENLRADVEWETRKLVVKNLTLPKAVILERLEVDVQGLWEADHSALVVLLAKLGAAKFEVNARAAGLLKGPMQMRAKVLGRDLRSEELQTLGLPKEVFFEKGTLDLNVAGDPAAPVNLSVDAALSLAHLRTAGATVDAISVAATVKEGRAEVKGAKVTRGPNQLEVTAQATLPADLKDLMATPWTAQVRATLPEVTDFLDQPPPFKGPLALNVSAEGQGATPLKVNGELTGERLSFETYQLPKLRSLFSLTGKEARFELPSLELGTGNAVTLTATMLMQDAMPVQANWTLNVADPADLMKTIGLAPLEKVVKGRVESVGLAKFNIQDLSAQNYQGLVADLNLKVSEAAYGEGQLQGVALQTRVEKGRAVVDVARVQLNPKNAVSLTGGMDIQAPFAFTAQGDIGLPELTAMNALLKSVGAPAIESGAMIGDLKVTGQLKPWLCQGTVKVDATTVRTATMPQAATAVVETTFEGTRASLQKLEASLGPWRLTATGTVDDKQAQLAELKVWQNQTLLLDGAVSAPFDVIQPDVVNGQPIKVAITAKDLRFHEILAAAGIQDIPAGILNADIQVHGRLESAQGRIFVEVKDVTVPKGPKAFRPATLRSETLLEKKRVKTLTTVTQPPLQPLTVEGDLPLDVAALVKSPQTLNETPLKFSVKLPETDLSFLREYAPDMIRSIPARAKIDAEVTGTVGKPIVKGEVDVDVTEVVWAKPDLPSVRNVRVRIVGNDRKITLEDISAVLAGGRVKLDGTVDVTDGANPALDLKVEAREALVFRDPTTSLRANADITCRGTLQQATVAGVVEAVRGRVFKEIDLLPVLKLPADVPPVPPDTSRSEAKLTLPPLLKDWIFDLKVRTRDPLLVAGNLANGAISADVLLSGRGSAPQLTGGATIDRLLLKLPFSMVKITKGVITLRPAHPFDPDLDIRGESRIGSNEITLYIYGDSTNPKTRFTSTPPMTEPDIVTLLATGTTLNGSASELASEAATRAAFLFLSEFYRKTFNKKKVVREEPPRLNMTFNPSGADRSSDSVQATYDLSERWRVTGRFTQTGRMKALLGYVLRFGKAAQAMDARPSSTIGTPTSLSPMPLPAPGAPAPAPVAAPAR</sequence>
<dbReference type="RefSeq" id="WP_184207120.1">
    <property type="nucleotide sequence ID" value="NZ_JACHIF010000002.1"/>
</dbReference>
<feature type="region of interest" description="Disordered" evidence="5">
    <location>
        <begin position="105"/>
        <end position="128"/>
    </location>
</feature>
<feature type="domain" description="Translocation and assembly module TamB C-terminal" evidence="6">
    <location>
        <begin position="924"/>
        <end position="1173"/>
    </location>
</feature>
<feature type="compositionally biased region" description="Polar residues" evidence="5">
    <location>
        <begin position="1255"/>
        <end position="1266"/>
    </location>
</feature>
<keyword evidence="8" id="KW-1185">Reference proteome</keyword>
<feature type="compositionally biased region" description="Pro residues" evidence="5">
    <location>
        <begin position="1268"/>
        <end position="1286"/>
    </location>
</feature>
<evidence type="ECO:0000256" key="3">
    <source>
        <dbReference type="ARBA" id="ARBA00022989"/>
    </source>
</evidence>
<evidence type="ECO:0000259" key="6">
    <source>
        <dbReference type="Pfam" id="PF04357"/>
    </source>
</evidence>
<dbReference type="InterPro" id="IPR007452">
    <property type="entry name" value="TamB_C"/>
</dbReference>
<comment type="caution">
    <text evidence="7">The sequence shown here is derived from an EMBL/GenBank/DDBJ whole genome shotgun (WGS) entry which is preliminary data.</text>
</comment>
<dbReference type="Pfam" id="PF04357">
    <property type="entry name" value="TamB"/>
    <property type="match status" value="1"/>
</dbReference>
<evidence type="ECO:0000256" key="1">
    <source>
        <dbReference type="ARBA" id="ARBA00004167"/>
    </source>
</evidence>
<keyword evidence="4" id="KW-0472">Membrane</keyword>
<accession>A0A7W7YK24</accession>
<evidence type="ECO:0000256" key="2">
    <source>
        <dbReference type="ARBA" id="ARBA00022692"/>
    </source>
</evidence>
<feature type="compositionally biased region" description="Basic and acidic residues" evidence="5">
    <location>
        <begin position="105"/>
        <end position="117"/>
    </location>
</feature>
<gene>
    <name evidence="7" type="ORF">HNQ64_001577</name>
</gene>